<reference evidence="2" key="3">
    <citation type="submission" date="2014-05" db="EMBL/GenBank/DDBJ databases">
        <authorList>
            <person name="Aslett M.A."/>
            <person name="De Silva N."/>
        </authorList>
    </citation>
    <scope>NUCLEOTIDE SEQUENCE</scope>
    <source>
        <strain evidence="2">17X</strain>
    </source>
</reference>
<name>A0A078K4A6_PLAYE</name>
<dbReference type="EMBL" id="LK934632">
    <property type="protein sequence ID" value="CDU16567.1"/>
    <property type="molecule type" value="Genomic_DNA"/>
</dbReference>
<dbReference type="VEuPathDB" id="PlasmoDB:PY17X_0419200"/>
<dbReference type="GeneID" id="3790832"/>
<evidence type="ECO:0000313" key="3">
    <source>
        <dbReference type="Proteomes" id="UP000072874"/>
    </source>
</evidence>
<organism evidence="1 4">
    <name type="scientific">Plasmodium yoelii</name>
    <dbReference type="NCBI Taxonomy" id="5861"/>
    <lineage>
        <taxon>Eukaryota</taxon>
        <taxon>Sar</taxon>
        <taxon>Alveolata</taxon>
        <taxon>Apicomplexa</taxon>
        <taxon>Aconoidasida</taxon>
        <taxon>Haemosporida</taxon>
        <taxon>Plasmodiidae</taxon>
        <taxon>Plasmodium</taxon>
        <taxon>Plasmodium (Vinckeia)</taxon>
    </lineage>
</organism>
<protein>
    <recommendedName>
        <fullName evidence="5">Thioredoxin-like protein</fullName>
    </recommendedName>
</protein>
<evidence type="ECO:0000313" key="4">
    <source>
        <dbReference type="Proteomes" id="UP000072904"/>
    </source>
</evidence>
<dbReference type="AlphaFoldDB" id="A0A078K4A6"/>
<evidence type="ECO:0008006" key="5">
    <source>
        <dbReference type="Google" id="ProtNLM"/>
    </source>
</evidence>
<proteinExistence type="predicted"/>
<dbReference type="Proteomes" id="UP000072874">
    <property type="component" value="Chromosome 4"/>
</dbReference>
<dbReference type="SUPFAM" id="SSF52833">
    <property type="entry name" value="Thioredoxin-like"/>
    <property type="match status" value="1"/>
</dbReference>
<dbReference type="VEuPathDB" id="PlasmoDB:PY00065"/>
<dbReference type="OrthoDB" id="371404at2759"/>
<dbReference type="RefSeq" id="XP_725493.2">
    <property type="nucleotide sequence ID" value="XM_720400.2"/>
</dbReference>
<evidence type="ECO:0000313" key="1">
    <source>
        <dbReference type="EMBL" id="CDU16567.1"/>
    </source>
</evidence>
<reference evidence="1" key="2">
    <citation type="submission" date="2014-05" db="EMBL/GenBank/DDBJ databases">
        <authorList>
            <person name="Aslett A.Martin."/>
            <person name="De Silva Nishadi"/>
        </authorList>
    </citation>
    <scope>NUCLEOTIDE SEQUENCE</scope>
    <source>
        <strain evidence="1">YM</strain>
    </source>
</reference>
<dbReference type="InterPro" id="IPR036249">
    <property type="entry name" value="Thioredoxin-like_sf"/>
</dbReference>
<sequence>MYIKMQNLRKVLKLNNGNIKIGNIGGLYRNYNSSKTVCANPDIKHIHNMYKLNDIYYNNLKIINNYDEYYNLVIKNEYFKDYSKMKNIFRDDQKGFNNNTNMSDDMYDNKSEDSRNNTILNNIEDINNDNSSKNIISSNDLQVLYFGSYENNTSIILFEKFKDIIEKNRKLQFIFLDVNVCPQGSYNCDVRYVPCVCLIYKNHIYRKKLEINYEKPIDENYLKEFLNEVQKNIDLFHSYNNKYIYSIKKQSNYLNTKYIDIDNQNIHKENWNTF</sequence>
<evidence type="ECO:0000313" key="2">
    <source>
        <dbReference type="EMBL" id="VTZ73476.1"/>
    </source>
</evidence>
<dbReference type="KEGG" id="pyo:PY17X_0419200"/>
<reference evidence="2" key="4">
    <citation type="submission" date="2019-05" db="EMBL/GenBank/DDBJ databases">
        <authorList>
            <consortium name="Pathogen Informatics"/>
        </authorList>
    </citation>
    <scope>NUCLEOTIDE SEQUENCE</scope>
    <source>
        <strain evidence="2">17X</strain>
    </source>
</reference>
<dbReference type="EMBL" id="LM993658">
    <property type="protein sequence ID" value="VTZ73476.1"/>
    <property type="molecule type" value="Genomic_DNA"/>
</dbReference>
<accession>A0A078K4A6</accession>
<dbReference type="Proteomes" id="UP000072904">
    <property type="component" value="Chromosome 4"/>
</dbReference>
<dbReference type="VEuPathDB" id="PlasmoDB:Py17XNL_000404011"/>
<reference evidence="3 4" key="1">
    <citation type="journal article" date="2014" name="BMC Biol.">
        <title>A comprehensive evaluation of rodent malaria parasite genomes and gene expression.</title>
        <authorList>
            <person name="Otto T.D."/>
            <person name="Bohme U."/>
            <person name="Jackson A.P."/>
            <person name="Hunt M."/>
            <person name="Franke-Fayard B."/>
            <person name="Hoeijmakers W.A."/>
            <person name="Religa A.A."/>
            <person name="Robertson L."/>
            <person name="Sanders M."/>
            <person name="Ogun S.A."/>
            <person name="Cunningham D."/>
            <person name="Erhart A."/>
            <person name="Billker O."/>
            <person name="Khan S.M."/>
            <person name="Stunnenberg H.G."/>
            <person name="Langhorne J."/>
            <person name="Holder A.A."/>
            <person name="Waters A.P."/>
            <person name="Newbold C.I."/>
            <person name="Pain A."/>
            <person name="Berriman M."/>
            <person name="Janse C.J."/>
        </authorList>
    </citation>
    <scope>NUCLEOTIDE SEQUENCE [LARGE SCALE GENOMIC DNA]</scope>
    <source>
        <strain evidence="2 3">17X</strain>
        <strain evidence="1 4">YM</strain>
    </source>
</reference>
<dbReference type="OMA" id="PCVCLIY"/>
<dbReference type="VEuPathDB" id="PlasmoDB:PYYM_0419200"/>
<gene>
    <name evidence="2" type="ORF">PY17X_0419200</name>
    <name evidence="1" type="ORF">PYYM_0419200</name>
</gene>